<dbReference type="GO" id="GO:0000723">
    <property type="term" value="P:telomere maintenance"/>
    <property type="evidence" value="ECO:0007669"/>
    <property type="project" value="TreeGrafter"/>
</dbReference>
<dbReference type="Proteomes" id="UP001497623">
    <property type="component" value="Unassembled WGS sequence"/>
</dbReference>
<evidence type="ECO:0000259" key="7">
    <source>
        <dbReference type="Pfam" id="PF12231"/>
    </source>
</evidence>
<reference evidence="8 9" key="1">
    <citation type="submission" date="2024-05" db="EMBL/GenBank/DDBJ databases">
        <authorList>
            <person name="Wallberg A."/>
        </authorList>
    </citation>
    <scope>NUCLEOTIDE SEQUENCE [LARGE SCALE GENOMIC DNA]</scope>
</reference>
<comment type="subcellular location">
    <subcellularLocation>
        <location evidence="2">Chromosome</location>
        <location evidence="2">Telomere</location>
    </subcellularLocation>
    <subcellularLocation>
        <location evidence="1">Nucleus</location>
    </subcellularLocation>
</comment>
<dbReference type="GO" id="GO:0005634">
    <property type="term" value="C:nucleus"/>
    <property type="evidence" value="ECO:0007669"/>
    <property type="project" value="UniProtKB-SubCell"/>
</dbReference>
<dbReference type="GO" id="GO:0140445">
    <property type="term" value="C:chromosome, telomeric repeat region"/>
    <property type="evidence" value="ECO:0007669"/>
    <property type="project" value="TreeGrafter"/>
</dbReference>
<dbReference type="EMBL" id="CAXKWB010005367">
    <property type="protein sequence ID" value="CAL4078038.1"/>
    <property type="molecule type" value="Genomic_DNA"/>
</dbReference>
<dbReference type="PANTHER" id="PTHR22928:SF3">
    <property type="entry name" value="TELOMERE-ASSOCIATED PROTEIN RIF1"/>
    <property type="match status" value="1"/>
</dbReference>
<keyword evidence="4" id="KW-0779">Telomere</keyword>
<comment type="caution">
    <text evidence="8">The sequence shown here is derived from an EMBL/GenBank/DDBJ whole genome shotgun (WGS) entry which is preliminary data.</text>
</comment>
<proteinExistence type="predicted"/>
<dbReference type="Pfam" id="PF12231">
    <property type="entry name" value="Rif1_N"/>
    <property type="match status" value="1"/>
</dbReference>
<feature type="domain" description="Telomere-associated protein Rif1 N-terminal" evidence="7">
    <location>
        <begin position="1"/>
        <end position="79"/>
    </location>
</feature>
<dbReference type="AlphaFoldDB" id="A0AAV2QAE0"/>
<feature type="non-terminal residue" evidence="8">
    <location>
        <position position="251"/>
    </location>
</feature>
<sequence>VVEKAFKSQQSSIRIDAFLCWQALMDNFSLNEQVITNPKRLKLLIAPLKVNNAKSEDIATAKLQAWWHLVVKLDNNAQANFDLVIAPLLRFCFGAGSSSGIASGLSEQYLMKAGATSASPGRKFVGLHLLCAEILAQIISKGLDLDDFMICNMGIKSLCAPVLNIGQGFVHSHQLLFTCIKEAITSLNPNDRKHQVLGVFILQCVLGQLKIVLSSEAKPDTVETVKALFMLISALESQCRPGDSQSLFVYK</sequence>
<evidence type="ECO:0000256" key="4">
    <source>
        <dbReference type="ARBA" id="ARBA00022895"/>
    </source>
</evidence>
<evidence type="ECO:0000256" key="3">
    <source>
        <dbReference type="ARBA" id="ARBA00022454"/>
    </source>
</evidence>
<evidence type="ECO:0000256" key="6">
    <source>
        <dbReference type="ARBA" id="ARBA00023306"/>
    </source>
</evidence>
<evidence type="ECO:0000256" key="1">
    <source>
        <dbReference type="ARBA" id="ARBA00004123"/>
    </source>
</evidence>
<keyword evidence="9" id="KW-1185">Reference proteome</keyword>
<accession>A0AAV2QAE0</accession>
<evidence type="ECO:0000313" key="9">
    <source>
        <dbReference type="Proteomes" id="UP001497623"/>
    </source>
</evidence>
<keyword evidence="5" id="KW-0539">Nucleus</keyword>
<keyword evidence="6" id="KW-0131">Cell cycle</keyword>
<feature type="non-terminal residue" evidence="8">
    <location>
        <position position="1"/>
    </location>
</feature>
<dbReference type="PANTHER" id="PTHR22928">
    <property type="entry name" value="TELOMERE-ASSOCIATED PROTEIN RIF1"/>
    <property type="match status" value="1"/>
</dbReference>
<evidence type="ECO:0000256" key="2">
    <source>
        <dbReference type="ARBA" id="ARBA00004574"/>
    </source>
</evidence>
<name>A0AAV2QAE0_MEGNR</name>
<keyword evidence="3" id="KW-0158">Chromosome</keyword>
<evidence type="ECO:0000256" key="5">
    <source>
        <dbReference type="ARBA" id="ARBA00023242"/>
    </source>
</evidence>
<evidence type="ECO:0000313" key="8">
    <source>
        <dbReference type="EMBL" id="CAL4078038.1"/>
    </source>
</evidence>
<organism evidence="8 9">
    <name type="scientific">Meganyctiphanes norvegica</name>
    <name type="common">Northern krill</name>
    <name type="synonym">Thysanopoda norvegica</name>
    <dbReference type="NCBI Taxonomy" id="48144"/>
    <lineage>
        <taxon>Eukaryota</taxon>
        <taxon>Metazoa</taxon>
        <taxon>Ecdysozoa</taxon>
        <taxon>Arthropoda</taxon>
        <taxon>Crustacea</taxon>
        <taxon>Multicrustacea</taxon>
        <taxon>Malacostraca</taxon>
        <taxon>Eumalacostraca</taxon>
        <taxon>Eucarida</taxon>
        <taxon>Euphausiacea</taxon>
        <taxon>Euphausiidae</taxon>
        <taxon>Meganyctiphanes</taxon>
    </lineage>
</organism>
<protein>
    <recommendedName>
        <fullName evidence="7">Telomere-associated protein Rif1 N-terminal domain-containing protein</fullName>
    </recommendedName>
</protein>
<dbReference type="InterPro" id="IPR022031">
    <property type="entry name" value="Rif1_N"/>
</dbReference>
<gene>
    <name evidence="8" type="ORF">MNOR_LOCUS10551</name>
</gene>